<organism evidence="3 4">
    <name type="scientific">Folsomia candida</name>
    <name type="common">Springtail</name>
    <dbReference type="NCBI Taxonomy" id="158441"/>
    <lineage>
        <taxon>Eukaryota</taxon>
        <taxon>Metazoa</taxon>
        <taxon>Ecdysozoa</taxon>
        <taxon>Arthropoda</taxon>
        <taxon>Hexapoda</taxon>
        <taxon>Collembola</taxon>
        <taxon>Entomobryomorpha</taxon>
        <taxon>Isotomoidea</taxon>
        <taxon>Isotomidae</taxon>
        <taxon>Proisotominae</taxon>
        <taxon>Folsomia</taxon>
    </lineage>
</organism>
<keyword evidence="1" id="KW-0472">Membrane</keyword>
<name>A0A226DTX9_FOLCA</name>
<evidence type="ECO:0000313" key="4">
    <source>
        <dbReference type="Proteomes" id="UP000198287"/>
    </source>
</evidence>
<evidence type="ECO:0000313" key="3">
    <source>
        <dbReference type="EMBL" id="OXA48942.1"/>
    </source>
</evidence>
<dbReference type="EMBL" id="LNIX01000011">
    <property type="protein sequence ID" value="OXA48942.1"/>
    <property type="molecule type" value="Genomic_DNA"/>
</dbReference>
<protein>
    <submittedName>
        <fullName evidence="3">Uncharacterized protein</fullName>
    </submittedName>
</protein>
<sequence>MNIFKFSIPIVFLGLTFPKNFCSAIAKTKTLSQAYDISYLNDVLNPFFHCLIHLINYKQLDLRHPEIPIVLEGHGYGYKKTEVNRVARLKGNLRRRQKDSFRWKCVFHGFLFPKLPSTKIFMSKFECKHYYKEYWTGNIRESEAGFSNLFRHRDFWIYFTDRKSFKKWMPWARGMQQVQGATAQSFTGIVYISKSTQPPEWYISCRTCHPRKFTFHQQDPSDQSTLIQSFYKFASAIHPDKKFQVSDIFSQLPANYMKTAKLQSFDQISTNSTIDILTFSSIYPNSSYIFEITTYTNDVEIHEPEKIVIGINTATHAPNVRLSRSSYRFLTCDGLLQRELGGQRFVNLVSAYTLESWLALLILGLISAILLKLVNNMRRATDFVDSLLLPVAFLLEQGVNMPPSRHKLISSISILAPWLLMSVVLSNGYKGSNVTDLISPLKGVLISNFKELIDRNYTIFVPTLKAYEPRRQIFIGRDISRLGNSFYLFNMQLKNYGIGCGSKKIIAVVQNLLSKLFIVMGKHNMTVLDGILPCNKSAMVVYGSEIDEYEAKLKFLRPKSNIVKNKDELFEEQLGRHLKEVERTHINS</sequence>
<dbReference type="AlphaFoldDB" id="A0A226DTX9"/>
<dbReference type="Proteomes" id="UP000198287">
    <property type="component" value="Unassembled WGS sequence"/>
</dbReference>
<accession>A0A226DTX9</accession>
<keyword evidence="2" id="KW-0732">Signal</keyword>
<gene>
    <name evidence="3" type="ORF">Fcan01_16712</name>
</gene>
<reference evidence="3 4" key="1">
    <citation type="submission" date="2015-12" db="EMBL/GenBank/DDBJ databases">
        <title>The genome of Folsomia candida.</title>
        <authorList>
            <person name="Faddeeva A."/>
            <person name="Derks M.F."/>
            <person name="Anvar Y."/>
            <person name="Smit S."/>
            <person name="Van Straalen N."/>
            <person name="Roelofs D."/>
        </authorList>
    </citation>
    <scope>NUCLEOTIDE SEQUENCE [LARGE SCALE GENOMIC DNA]</scope>
    <source>
        <strain evidence="3 4">VU population</strain>
        <tissue evidence="3">Whole body</tissue>
    </source>
</reference>
<feature type="chain" id="PRO_5013189137" evidence="2">
    <location>
        <begin position="19"/>
        <end position="588"/>
    </location>
</feature>
<proteinExistence type="predicted"/>
<keyword evidence="1" id="KW-0812">Transmembrane</keyword>
<evidence type="ECO:0000256" key="2">
    <source>
        <dbReference type="SAM" id="SignalP"/>
    </source>
</evidence>
<feature type="signal peptide" evidence="2">
    <location>
        <begin position="1"/>
        <end position="18"/>
    </location>
</feature>
<evidence type="ECO:0000256" key="1">
    <source>
        <dbReference type="SAM" id="Phobius"/>
    </source>
</evidence>
<keyword evidence="4" id="KW-1185">Reference proteome</keyword>
<comment type="caution">
    <text evidence="3">The sequence shown here is derived from an EMBL/GenBank/DDBJ whole genome shotgun (WGS) entry which is preliminary data.</text>
</comment>
<keyword evidence="1" id="KW-1133">Transmembrane helix</keyword>
<feature type="transmembrane region" description="Helical" evidence="1">
    <location>
        <begin position="357"/>
        <end position="374"/>
    </location>
</feature>